<protein>
    <submittedName>
        <fullName evidence="1">Uncharacterized protein</fullName>
    </submittedName>
</protein>
<comment type="caution">
    <text evidence="1">The sequence shown here is derived from an EMBL/GenBank/DDBJ whole genome shotgun (WGS) entry which is preliminary data.</text>
</comment>
<evidence type="ECO:0000313" key="2">
    <source>
        <dbReference type="Proteomes" id="UP000886595"/>
    </source>
</evidence>
<evidence type="ECO:0000313" key="1">
    <source>
        <dbReference type="EMBL" id="KAG2293738.1"/>
    </source>
</evidence>
<organism evidence="1 2">
    <name type="scientific">Brassica carinata</name>
    <name type="common">Ethiopian mustard</name>
    <name type="synonym">Abyssinian cabbage</name>
    <dbReference type="NCBI Taxonomy" id="52824"/>
    <lineage>
        <taxon>Eukaryota</taxon>
        <taxon>Viridiplantae</taxon>
        <taxon>Streptophyta</taxon>
        <taxon>Embryophyta</taxon>
        <taxon>Tracheophyta</taxon>
        <taxon>Spermatophyta</taxon>
        <taxon>Magnoliopsida</taxon>
        <taxon>eudicotyledons</taxon>
        <taxon>Gunneridae</taxon>
        <taxon>Pentapetalae</taxon>
        <taxon>rosids</taxon>
        <taxon>malvids</taxon>
        <taxon>Brassicales</taxon>
        <taxon>Brassicaceae</taxon>
        <taxon>Brassiceae</taxon>
        <taxon>Brassica</taxon>
    </lineage>
</organism>
<keyword evidence="2" id="KW-1185">Reference proteome</keyword>
<dbReference type="Proteomes" id="UP000886595">
    <property type="component" value="Unassembled WGS sequence"/>
</dbReference>
<gene>
    <name evidence="1" type="ORF">Bca52824_040407</name>
</gene>
<sequence>MKRPAGVKAAKASGKKTVAKENAMKEFHSMLSLKQQDLAVKDRMSKMRLLESLIAKKDPLVEYEEALKKKLVDELMLS</sequence>
<dbReference type="EMBL" id="JAAMPC010000009">
    <property type="protein sequence ID" value="KAG2293738.1"/>
    <property type="molecule type" value="Genomic_DNA"/>
</dbReference>
<proteinExistence type="predicted"/>
<accession>A0A8X7RQX9</accession>
<reference evidence="1 2" key="1">
    <citation type="submission" date="2020-02" db="EMBL/GenBank/DDBJ databases">
        <authorList>
            <person name="Ma Q."/>
            <person name="Huang Y."/>
            <person name="Song X."/>
            <person name="Pei D."/>
        </authorList>
    </citation>
    <scope>NUCLEOTIDE SEQUENCE [LARGE SCALE GENOMIC DNA]</scope>
    <source>
        <strain evidence="1">Sxm20200214</strain>
        <tissue evidence="1">Leaf</tissue>
    </source>
</reference>
<dbReference type="AlphaFoldDB" id="A0A8X7RQX9"/>
<dbReference type="OrthoDB" id="1104113at2759"/>
<name>A0A8X7RQX9_BRACI</name>